<keyword evidence="9" id="KW-0966">Cell projection</keyword>
<evidence type="ECO:0000256" key="3">
    <source>
        <dbReference type="ARBA" id="ARBA00019015"/>
    </source>
</evidence>
<evidence type="ECO:0000259" key="7">
    <source>
        <dbReference type="Pfam" id="PF07559"/>
    </source>
</evidence>
<dbReference type="RefSeq" id="WP_066486407.1">
    <property type="nucleotide sequence ID" value="NZ_CP013388.1"/>
</dbReference>
<dbReference type="PANTHER" id="PTHR30435:SF1">
    <property type="entry name" value="FLAGELLAR HOOK PROTEIN FLGE"/>
    <property type="match status" value="1"/>
</dbReference>
<dbReference type="AlphaFoldDB" id="A0A1B4FQR4"/>
<evidence type="ECO:0000256" key="1">
    <source>
        <dbReference type="ARBA" id="ARBA00004117"/>
    </source>
</evidence>
<sequence>MSFNIALSGINAVNNQLNTISHNIANTGTYGFKSGRANFATMVAGAQPNGTYIGSITQNVGIGGSILKTGRGLDAAIQQDGFFVTKDADGSLLYTRVGIFQRAADGYMVDNFGRRVQGYAANGVLGDLQVPNTVEPAKASDSIEYAGNLSADWKVPENPNFNKDDDTSFNHSISTTVYDSLGRKHVVTQYFVKQPAPSTDIDTYYAMDNELVGGATPVKQTLKFDENGKLTEPTAPVALDLGTPAGAGPLVVNVNYTGVMQVGGDSSTTTNNQNGYAAGTPGEPSIDEKGNVVVQYSNGQKRTVGTVALAAFASADGLTVVGDTAWKASTASGNPLYGTPGSGMFSKLATASLEMSNADVTRELVDMMSAQRNYQANSKVIATENQMMQSLMQAL</sequence>
<dbReference type="InterPro" id="IPR020013">
    <property type="entry name" value="Flagellar_FlgE/F/G"/>
</dbReference>
<keyword evidence="4 5" id="KW-0975">Bacterial flagellum</keyword>
<dbReference type="GO" id="GO:0071978">
    <property type="term" value="P:bacterial-type flagellum-dependent swarming motility"/>
    <property type="evidence" value="ECO:0007669"/>
    <property type="project" value="TreeGrafter"/>
</dbReference>
<dbReference type="InterPro" id="IPR010930">
    <property type="entry name" value="Flg_bb/hook_C_dom"/>
</dbReference>
<evidence type="ECO:0000313" key="10">
    <source>
        <dbReference type="Proteomes" id="UP000067711"/>
    </source>
</evidence>
<evidence type="ECO:0000256" key="4">
    <source>
        <dbReference type="ARBA" id="ARBA00023143"/>
    </source>
</evidence>
<dbReference type="Pfam" id="PF22692">
    <property type="entry name" value="LlgE_F_G_D1"/>
    <property type="match status" value="1"/>
</dbReference>
<dbReference type="InterPro" id="IPR053967">
    <property type="entry name" value="LlgE_F_G-like_D1"/>
</dbReference>
<protein>
    <recommendedName>
        <fullName evidence="3 5">Flagellar hook protein FlgE</fullName>
    </recommendedName>
</protein>
<dbReference type="Proteomes" id="UP000067711">
    <property type="component" value="Chromosome 2"/>
</dbReference>
<organism evidence="9 10">
    <name type="scientific">Burkholderia mayonis</name>
    <dbReference type="NCBI Taxonomy" id="1385591"/>
    <lineage>
        <taxon>Bacteria</taxon>
        <taxon>Pseudomonadati</taxon>
        <taxon>Pseudomonadota</taxon>
        <taxon>Betaproteobacteria</taxon>
        <taxon>Burkholderiales</taxon>
        <taxon>Burkholderiaceae</taxon>
        <taxon>Burkholderia</taxon>
        <taxon>pseudomallei group</taxon>
    </lineage>
</organism>
<dbReference type="Pfam" id="PF06429">
    <property type="entry name" value="Flg_bbr_C"/>
    <property type="match status" value="1"/>
</dbReference>
<comment type="similarity">
    <text evidence="2 5">Belongs to the flagella basal body rod proteins family.</text>
</comment>
<proteinExistence type="inferred from homology"/>
<feature type="domain" description="Flagellar hook protein FlgE/F/G-like D1" evidence="8">
    <location>
        <begin position="76"/>
        <end position="135"/>
    </location>
</feature>
<evidence type="ECO:0000259" key="6">
    <source>
        <dbReference type="Pfam" id="PF06429"/>
    </source>
</evidence>
<keyword evidence="9" id="KW-0969">Cilium</keyword>
<dbReference type="Pfam" id="PF07559">
    <property type="entry name" value="FlgE_D2"/>
    <property type="match status" value="1"/>
</dbReference>
<evidence type="ECO:0000256" key="2">
    <source>
        <dbReference type="ARBA" id="ARBA00009677"/>
    </source>
</evidence>
<evidence type="ECO:0000313" key="9">
    <source>
        <dbReference type="EMBL" id="AOJ06004.1"/>
    </source>
</evidence>
<evidence type="ECO:0000259" key="8">
    <source>
        <dbReference type="Pfam" id="PF22692"/>
    </source>
</evidence>
<accession>A0A1B4FQR4</accession>
<evidence type="ECO:0000256" key="5">
    <source>
        <dbReference type="RuleBase" id="RU362116"/>
    </source>
</evidence>
<comment type="subcellular location">
    <subcellularLocation>
        <location evidence="1 5">Bacterial flagellum basal body</location>
    </subcellularLocation>
</comment>
<feature type="domain" description="Flagellar hook protein FlgE D2" evidence="7">
    <location>
        <begin position="148"/>
        <end position="276"/>
    </location>
</feature>
<feature type="domain" description="Flagellar basal-body/hook protein C-terminal" evidence="6">
    <location>
        <begin position="352"/>
        <end position="393"/>
    </location>
</feature>
<dbReference type="GO" id="GO:0009425">
    <property type="term" value="C:bacterial-type flagellum basal body"/>
    <property type="evidence" value="ECO:0007669"/>
    <property type="project" value="UniProtKB-SubCell"/>
</dbReference>
<gene>
    <name evidence="9" type="ORF">WS71_00690</name>
</gene>
<dbReference type="PANTHER" id="PTHR30435">
    <property type="entry name" value="FLAGELLAR PROTEIN"/>
    <property type="match status" value="1"/>
</dbReference>
<dbReference type="InterPro" id="IPR037925">
    <property type="entry name" value="FlgE/F/G-like"/>
</dbReference>
<comment type="function">
    <text evidence="5">A flexible structure which links the flagellar filament to the drive apparatus in the basal body.</text>
</comment>
<dbReference type="InterPro" id="IPR011491">
    <property type="entry name" value="FlgE_D2"/>
</dbReference>
<dbReference type="SUPFAM" id="SSF117143">
    <property type="entry name" value="Flagellar hook protein flgE"/>
    <property type="match status" value="1"/>
</dbReference>
<dbReference type="Gene3D" id="2.60.98.20">
    <property type="entry name" value="Flagellar hook protein FlgE"/>
    <property type="match status" value="1"/>
</dbReference>
<name>A0A1B4FQR4_9BURK</name>
<keyword evidence="9" id="KW-0282">Flagellum</keyword>
<dbReference type="EMBL" id="CP013388">
    <property type="protein sequence ID" value="AOJ06004.1"/>
    <property type="molecule type" value="Genomic_DNA"/>
</dbReference>
<reference evidence="9 10" key="1">
    <citation type="submission" date="2015-12" db="EMBL/GenBank/DDBJ databases">
        <title>Diversity of Burkholderia near neighbor genomes.</title>
        <authorList>
            <person name="Sahl J."/>
            <person name="Wagner D."/>
            <person name="Keim P."/>
        </authorList>
    </citation>
    <scope>NUCLEOTIDE SEQUENCE [LARGE SCALE GENOMIC DNA]</scope>
    <source>
        <strain evidence="9 10">BDU8</strain>
    </source>
</reference>
<dbReference type="NCBIfam" id="TIGR03506">
    <property type="entry name" value="FlgEFG_subfam"/>
    <property type="match status" value="1"/>
</dbReference>
<dbReference type="GO" id="GO:0009424">
    <property type="term" value="C:bacterial-type flagellum hook"/>
    <property type="evidence" value="ECO:0007669"/>
    <property type="project" value="TreeGrafter"/>
</dbReference>
<dbReference type="GO" id="GO:0005829">
    <property type="term" value="C:cytosol"/>
    <property type="evidence" value="ECO:0007669"/>
    <property type="project" value="TreeGrafter"/>
</dbReference>
<dbReference type="InterPro" id="IPR037058">
    <property type="entry name" value="Falgellar_hook_FlgE_sf"/>
</dbReference>